<evidence type="ECO:0000256" key="1">
    <source>
        <dbReference type="SAM" id="MobiDB-lite"/>
    </source>
</evidence>
<dbReference type="Proteomes" id="UP001369815">
    <property type="component" value="Unassembled WGS sequence"/>
</dbReference>
<feature type="transmembrane region" description="Helical" evidence="2">
    <location>
        <begin position="33"/>
        <end position="50"/>
    </location>
</feature>
<keyword evidence="2" id="KW-0472">Membrane</keyword>
<evidence type="ECO:0000313" key="3">
    <source>
        <dbReference type="EMBL" id="KAK6958375.1"/>
    </source>
</evidence>
<dbReference type="EMBL" id="JBANMG010000001">
    <property type="protein sequence ID" value="KAK6958375.1"/>
    <property type="molecule type" value="Genomic_DNA"/>
</dbReference>
<accession>A0AAX6N0J2</accession>
<proteinExistence type="predicted"/>
<keyword evidence="4" id="KW-1185">Reference proteome</keyword>
<gene>
    <name evidence="3" type="ORF">Daesc_001174</name>
</gene>
<feature type="region of interest" description="Disordered" evidence="1">
    <location>
        <begin position="1"/>
        <end position="23"/>
    </location>
</feature>
<keyword evidence="2" id="KW-1133">Transmembrane helix</keyword>
<protein>
    <recommendedName>
        <fullName evidence="5">MFS transporter</fullName>
    </recommendedName>
</protein>
<reference evidence="3 4" key="1">
    <citation type="journal article" date="2024" name="Front Chem Biol">
        <title>Unveiling the potential of Daldinia eschscholtzii MFLUCC 19-0629 through bioactivity and bioinformatics studies for enhanced sustainable agriculture production.</title>
        <authorList>
            <person name="Brooks S."/>
            <person name="Weaver J.A."/>
            <person name="Klomchit A."/>
            <person name="Alharthi S.A."/>
            <person name="Onlamun T."/>
            <person name="Nurani R."/>
            <person name="Vong T.K."/>
            <person name="Alberti F."/>
            <person name="Greco C."/>
        </authorList>
    </citation>
    <scope>NUCLEOTIDE SEQUENCE [LARGE SCALE GENOMIC DNA]</scope>
    <source>
        <strain evidence="3">MFLUCC 19-0629</strain>
    </source>
</reference>
<evidence type="ECO:0000313" key="4">
    <source>
        <dbReference type="Proteomes" id="UP001369815"/>
    </source>
</evidence>
<name>A0AAX6N0J2_9PEZI</name>
<comment type="caution">
    <text evidence="3">The sequence shown here is derived from an EMBL/GenBank/DDBJ whole genome shotgun (WGS) entry which is preliminary data.</text>
</comment>
<organism evidence="3 4">
    <name type="scientific">Daldinia eschscholtzii</name>
    <dbReference type="NCBI Taxonomy" id="292717"/>
    <lineage>
        <taxon>Eukaryota</taxon>
        <taxon>Fungi</taxon>
        <taxon>Dikarya</taxon>
        <taxon>Ascomycota</taxon>
        <taxon>Pezizomycotina</taxon>
        <taxon>Sordariomycetes</taxon>
        <taxon>Xylariomycetidae</taxon>
        <taxon>Xylariales</taxon>
        <taxon>Hypoxylaceae</taxon>
        <taxon>Daldinia</taxon>
    </lineage>
</organism>
<evidence type="ECO:0008006" key="5">
    <source>
        <dbReference type="Google" id="ProtNLM"/>
    </source>
</evidence>
<dbReference type="AlphaFoldDB" id="A0AAX6N0J2"/>
<keyword evidence="2" id="KW-0812">Transmembrane</keyword>
<sequence>MGTLDRDATESTSTLPDPDTLSEAEETKLMRKIDLHVLPMLFLIYVAAFLDR</sequence>
<evidence type="ECO:0000256" key="2">
    <source>
        <dbReference type="SAM" id="Phobius"/>
    </source>
</evidence>